<protein>
    <submittedName>
        <fullName evidence="1">Uncharacterized protein</fullName>
    </submittedName>
</protein>
<accession>A0A6C0AFN9</accession>
<evidence type="ECO:0000313" key="1">
    <source>
        <dbReference type="EMBL" id="QHS78506.1"/>
    </source>
</evidence>
<reference evidence="1" key="1">
    <citation type="journal article" date="2020" name="Nature">
        <title>Giant virus diversity and host interactions through global metagenomics.</title>
        <authorList>
            <person name="Schulz F."/>
            <person name="Roux S."/>
            <person name="Paez-Espino D."/>
            <person name="Jungbluth S."/>
            <person name="Walsh D.A."/>
            <person name="Denef V.J."/>
            <person name="McMahon K.D."/>
            <person name="Konstantinidis K.T."/>
            <person name="Eloe-Fadrosh E.A."/>
            <person name="Kyrpides N.C."/>
            <person name="Woyke T."/>
        </authorList>
    </citation>
    <scope>NUCLEOTIDE SEQUENCE</scope>
    <source>
        <strain evidence="1">GVMAG-S-1021933-23</strain>
    </source>
</reference>
<organism evidence="1">
    <name type="scientific">viral metagenome</name>
    <dbReference type="NCBI Taxonomy" id="1070528"/>
    <lineage>
        <taxon>unclassified sequences</taxon>
        <taxon>metagenomes</taxon>
        <taxon>organismal metagenomes</taxon>
    </lineage>
</organism>
<dbReference type="AlphaFoldDB" id="A0A6C0AFN9"/>
<name>A0A6C0AFN9_9ZZZZ</name>
<sequence length="110" mass="13160">MKKKFFNFILKMSFNINFTELDVEDIIQFAELLLDSSFEIDETSNYKNGLLVHVLLNMQTNDFEFIGGFSKEEIEKALNFFKNIEDAEEYEEDNVDRYLEILNELNEYFI</sequence>
<proteinExistence type="predicted"/>
<dbReference type="EMBL" id="MN740598">
    <property type="protein sequence ID" value="QHS78506.1"/>
    <property type="molecule type" value="Genomic_DNA"/>
</dbReference>